<accession>A0ACC2AL69</accession>
<dbReference type="EMBL" id="CM055112">
    <property type="protein sequence ID" value="KAJ7518317.1"/>
    <property type="molecule type" value="Genomic_DNA"/>
</dbReference>
<dbReference type="Proteomes" id="UP001162992">
    <property type="component" value="Chromosome 21"/>
</dbReference>
<organism evidence="1 2">
    <name type="scientific">Diphasiastrum complanatum</name>
    <name type="common">Issler's clubmoss</name>
    <name type="synonym">Lycopodium complanatum</name>
    <dbReference type="NCBI Taxonomy" id="34168"/>
    <lineage>
        <taxon>Eukaryota</taxon>
        <taxon>Viridiplantae</taxon>
        <taxon>Streptophyta</taxon>
        <taxon>Embryophyta</taxon>
        <taxon>Tracheophyta</taxon>
        <taxon>Lycopodiopsida</taxon>
        <taxon>Lycopodiales</taxon>
        <taxon>Lycopodiaceae</taxon>
        <taxon>Lycopodioideae</taxon>
        <taxon>Diphasiastrum</taxon>
    </lineage>
</organism>
<comment type="caution">
    <text evidence="1">The sequence shown here is derived from an EMBL/GenBank/DDBJ whole genome shotgun (WGS) entry which is preliminary data.</text>
</comment>
<sequence>MASSMKKNRNKHHEQSPPAEEQLPMVDELRAAIGPLFGALQTYCSDACLSRYLRARNWCVKKSEKMLRESIKWRASYKPEAISWEEVAMESETGKVYRANFLDKFGRTVLIMRPSKQNTNCMDGQIKQLVFSMENAILNLPPNQEQMVWLIDFDGWTLSNSVPVKTARETATILQNHYPERLSLAILYNPPRIFEAFWLIVKPVLDPKTYQKVKFVYSKDAESLKLMDQLFDMDKLDFAFGGRHYEDFDFLEYQKRMLEDEIKREGYWNLGSKKSKS</sequence>
<protein>
    <submittedName>
        <fullName evidence="1">Uncharacterized protein</fullName>
    </submittedName>
</protein>
<proteinExistence type="predicted"/>
<evidence type="ECO:0000313" key="2">
    <source>
        <dbReference type="Proteomes" id="UP001162992"/>
    </source>
</evidence>
<gene>
    <name evidence="1" type="ORF">O6H91_21G063700</name>
</gene>
<name>A0ACC2AL69_DIPCM</name>
<keyword evidence="2" id="KW-1185">Reference proteome</keyword>
<evidence type="ECO:0000313" key="1">
    <source>
        <dbReference type="EMBL" id="KAJ7518317.1"/>
    </source>
</evidence>
<reference evidence="2" key="1">
    <citation type="journal article" date="2024" name="Proc. Natl. Acad. Sci. U.S.A.">
        <title>Extraordinary preservation of gene collinearity over three hundred million years revealed in homosporous lycophytes.</title>
        <authorList>
            <person name="Li C."/>
            <person name="Wickell D."/>
            <person name="Kuo L.Y."/>
            <person name="Chen X."/>
            <person name="Nie B."/>
            <person name="Liao X."/>
            <person name="Peng D."/>
            <person name="Ji J."/>
            <person name="Jenkins J."/>
            <person name="Williams M."/>
            <person name="Shu S."/>
            <person name="Plott C."/>
            <person name="Barry K."/>
            <person name="Rajasekar S."/>
            <person name="Grimwood J."/>
            <person name="Han X."/>
            <person name="Sun S."/>
            <person name="Hou Z."/>
            <person name="He W."/>
            <person name="Dai G."/>
            <person name="Sun C."/>
            <person name="Schmutz J."/>
            <person name="Leebens-Mack J.H."/>
            <person name="Li F.W."/>
            <person name="Wang L."/>
        </authorList>
    </citation>
    <scope>NUCLEOTIDE SEQUENCE [LARGE SCALE GENOMIC DNA]</scope>
    <source>
        <strain evidence="2">cv. PW_Plant_1</strain>
    </source>
</reference>